<evidence type="ECO:0000313" key="2">
    <source>
        <dbReference type="Proteomes" id="UP000815325"/>
    </source>
</evidence>
<dbReference type="EMBL" id="MU072412">
    <property type="protein sequence ID" value="KAF5825597.1"/>
    <property type="molecule type" value="Genomic_DNA"/>
</dbReference>
<gene>
    <name evidence="1" type="ORF">DUNSADRAFT_8187</name>
</gene>
<keyword evidence="2" id="KW-1185">Reference proteome</keyword>
<organism evidence="1 2">
    <name type="scientific">Dunaliella salina</name>
    <name type="common">Green alga</name>
    <name type="synonym">Protococcus salinus</name>
    <dbReference type="NCBI Taxonomy" id="3046"/>
    <lineage>
        <taxon>Eukaryota</taxon>
        <taxon>Viridiplantae</taxon>
        <taxon>Chlorophyta</taxon>
        <taxon>core chlorophytes</taxon>
        <taxon>Chlorophyceae</taxon>
        <taxon>CS clade</taxon>
        <taxon>Chlamydomonadales</taxon>
        <taxon>Dunaliellaceae</taxon>
        <taxon>Dunaliella</taxon>
    </lineage>
</organism>
<sequence length="123" mass="13088">MASVQTFGKQVAKSCAKNINSLPLGRVPTTRSTRSTVKRMSVAVKATDQQVPFVIVGGGRVGEALANMGGNIDTIVRRGEKVPDGEAGTPIIVCTRNDDLASVVQVTPENRRKGGWQLFPVLL</sequence>
<reference evidence="1" key="1">
    <citation type="submission" date="2017-08" db="EMBL/GenBank/DDBJ databases">
        <authorList>
            <person name="Polle J.E."/>
            <person name="Barry K."/>
            <person name="Cushman J."/>
            <person name="Schmutz J."/>
            <person name="Tran D."/>
            <person name="Hathwaick L.T."/>
            <person name="Yim W.C."/>
            <person name="Jenkins J."/>
            <person name="Mckie-Krisberg Z.M."/>
            <person name="Prochnik S."/>
            <person name="Lindquist E."/>
            <person name="Dockter R.B."/>
            <person name="Adam C."/>
            <person name="Molina H."/>
            <person name="Bunkerborg J."/>
            <person name="Jin E."/>
            <person name="Buchheim M."/>
            <person name="Magnuson J."/>
        </authorList>
    </citation>
    <scope>NUCLEOTIDE SEQUENCE</scope>
    <source>
        <strain evidence="1">CCAP 19/18</strain>
    </source>
</reference>
<dbReference type="Proteomes" id="UP000815325">
    <property type="component" value="Unassembled WGS sequence"/>
</dbReference>
<dbReference type="PANTHER" id="PTHR34044">
    <property type="entry name" value="NUCLEAR PROTEIN"/>
    <property type="match status" value="1"/>
</dbReference>
<comment type="caution">
    <text evidence="1">The sequence shown here is derived from an EMBL/GenBank/DDBJ whole genome shotgun (WGS) entry which is preliminary data.</text>
</comment>
<accession>A0ABQ7FUB8</accession>
<name>A0ABQ7FUB8_DUNSA</name>
<protein>
    <submittedName>
        <fullName evidence="1">Uncharacterized protein</fullName>
    </submittedName>
</protein>
<proteinExistence type="predicted"/>
<dbReference type="PANTHER" id="PTHR34044:SF1">
    <property type="entry name" value="NUCLEAR PROTEIN"/>
    <property type="match status" value="1"/>
</dbReference>
<evidence type="ECO:0000313" key="1">
    <source>
        <dbReference type="EMBL" id="KAF5825597.1"/>
    </source>
</evidence>